<evidence type="ECO:0000256" key="1">
    <source>
        <dbReference type="ARBA" id="ARBA00000757"/>
    </source>
</evidence>
<evidence type="ECO:0000256" key="5">
    <source>
        <dbReference type="ARBA" id="ARBA00022723"/>
    </source>
</evidence>
<dbReference type="GO" id="GO:0004476">
    <property type="term" value="F:mannose-6-phosphate isomerase activity"/>
    <property type="evidence" value="ECO:0007669"/>
    <property type="project" value="UniProtKB-EC"/>
</dbReference>
<evidence type="ECO:0000313" key="13">
    <source>
        <dbReference type="Proteomes" id="UP000467840"/>
    </source>
</evidence>
<keyword evidence="13" id="KW-1185">Reference proteome</keyword>
<comment type="pathway">
    <text evidence="2">Nucleotide-sugar biosynthesis; GDP-alpha-D-mannose biosynthesis; alpha-D-mannose 1-phosphate from D-fructose 6-phosphate: step 1/2.</text>
</comment>
<dbReference type="InterPro" id="IPR016305">
    <property type="entry name" value="Mannose-6-P_Isomerase"/>
</dbReference>
<feature type="binding site" evidence="9">
    <location>
        <position position="148"/>
    </location>
    <ligand>
        <name>Zn(2+)</name>
        <dbReference type="ChEBI" id="CHEBI:29105"/>
    </ligand>
</feature>
<dbReference type="GO" id="GO:0009298">
    <property type="term" value="P:GDP-mannose biosynthetic process"/>
    <property type="evidence" value="ECO:0007669"/>
    <property type="project" value="UniProtKB-UniPathway"/>
</dbReference>
<comment type="cofactor">
    <cofactor evidence="9">
        <name>Zn(2+)</name>
        <dbReference type="ChEBI" id="CHEBI:29105"/>
    </cofactor>
    <text evidence="9">Binds 1 zinc ion per subunit.</text>
</comment>
<name>A0A6A6NCY5_HEVBR</name>
<dbReference type="NCBIfam" id="TIGR00218">
    <property type="entry name" value="manA"/>
    <property type="match status" value="1"/>
</dbReference>
<evidence type="ECO:0000256" key="2">
    <source>
        <dbReference type="ARBA" id="ARBA00004666"/>
    </source>
</evidence>
<feature type="domain" description="Phosphomannose isomerase type I catalytic" evidence="10">
    <location>
        <begin position="24"/>
        <end position="162"/>
    </location>
</feature>
<dbReference type="Pfam" id="PF20512">
    <property type="entry name" value="PMI_typeI_hel"/>
    <property type="match status" value="1"/>
</dbReference>
<comment type="catalytic activity">
    <reaction evidence="1">
        <text>D-mannose 6-phosphate = D-fructose 6-phosphate</text>
        <dbReference type="Rhea" id="RHEA:12356"/>
        <dbReference type="ChEBI" id="CHEBI:58735"/>
        <dbReference type="ChEBI" id="CHEBI:61527"/>
        <dbReference type="EC" id="5.3.1.8"/>
    </reaction>
</comment>
<dbReference type="PANTHER" id="PTHR10309">
    <property type="entry name" value="MANNOSE-6-PHOSPHATE ISOMERASE"/>
    <property type="match status" value="1"/>
</dbReference>
<evidence type="ECO:0000259" key="11">
    <source>
        <dbReference type="Pfam" id="PF20512"/>
    </source>
</evidence>
<sequence>MGHPNDDTDKHLRGSLTKQNKKLSRLKCSVHNYDWGIVGNNSQVARLFALNSGSDIDPYKPYAELWIGTHESGPSFVDHGNGRLESLSLKTWISDNPNLVLGERLLRSGAVLSAEKALSIQAHPDKDLAMVLHNSQSSVYRDDNHKPEMALALTEFEALLGFISVKELMDVLCSVPEIVELIGSGNAKQFLLVNEQYRDKNAKAVLQSIFSQLVLSSRNKIGAMISNIKSRLLPEMQKRKLTDKEQLVLRLESQCPADAGVIAAFLLSYVKLNHGEALYLGGNEPHAYICGEYIECMANSDNVVRAGLTSKHRDIQTLLSMLKYTQGFPEILRGVSLNPYTTRYLPPLDEFEIDLSILPQATSVVFPSVPGPSLFLFIKGKGAITAGISENDNVEEGEVLFVPAHTEIRITAESTELHLYRAGVNSRFFTIP</sequence>
<dbReference type="AlphaFoldDB" id="A0A6A6NCY5"/>
<comment type="similarity">
    <text evidence="3">Belongs to the mannose-6-phosphate isomerase type 1 family.</text>
</comment>
<accession>A0A6A6NCY5</accession>
<organism evidence="12 13">
    <name type="scientific">Hevea brasiliensis</name>
    <name type="common">Para rubber tree</name>
    <name type="synonym">Siphonia brasiliensis</name>
    <dbReference type="NCBI Taxonomy" id="3981"/>
    <lineage>
        <taxon>Eukaryota</taxon>
        <taxon>Viridiplantae</taxon>
        <taxon>Streptophyta</taxon>
        <taxon>Embryophyta</taxon>
        <taxon>Tracheophyta</taxon>
        <taxon>Spermatophyta</taxon>
        <taxon>Magnoliopsida</taxon>
        <taxon>eudicotyledons</taxon>
        <taxon>Gunneridae</taxon>
        <taxon>Pentapetalae</taxon>
        <taxon>rosids</taxon>
        <taxon>fabids</taxon>
        <taxon>Malpighiales</taxon>
        <taxon>Euphorbiaceae</taxon>
        <taxon>Crotonoideae</taxon>
        <taxon>Micrandreae</taxon>
        <taxon>Hevea</taxon>
    </lineage>
</organism>
<dbReference type="Pfam" id="PF20511">
    <property type="entry name" value="PMI_typeI_cat"/>
    <property type="match status" value="1"/>
</dbReference>
<feature type="binding site" evidence="9">
    <location>
        <position position="121"/>
    </location>
    <ligand>
        <name>Zn(2+)</name>
        <dbReference type="ChEBI" id="CHEBI:29105"/>
    </ligand>
</feature>
<dbReference type="PANTHER" id="PTHR10309:SF10">
    <property type="entry name" value="MANNOSE-6-PHOSPHATE ISOMERASE"/>
    <property type="match status" value="1"/>
</dbReference>
<evidence type="ECO:0000256" key="6">
    <source>
        <dbReference type="ARBA" id="ARBA00022833"/>
    </source>
</evidence>
<dbReference type="Proteomes" id="UP000467840">
    <property type="component" value="Chromosome 11"/>
</dbReference>
<dbReference type="InterPro" id="IPR046458">
    <property type="entry name" value="PMI_typeI_hel"/>
</dbReference>
<dbReference type="GO" id="GO:0005829">
    <property type="term" value="C:cytosol"/>
    <property type="evidence" value="ECO:0007669"/>
    <property type="project" value="TreeGrafter"/>
</dbReference>
<feature type="binding site" evidence="9">
    <location>
        <position position="123"/>
    </location>
    <ligand>
        <name>Zn(2+)</name>
        <dbReference type="ChEBI" id="CHEBI:29105"/>
    </ligand>
</feature>
<gene>
    <name evidence="12" type="ORF">GH714_019208</name>
</gene>
<dbReference type="CDD" id="cd07011">
    <property type="entry name" value="cupin_PMI_type_I_N"/>
    <property type="match status" value="1"/>
</dbReference>
<dbReference type="Gene3D" id="2.60.120.10">
    <property type="entry name" value="Jelly Rolls"/>
    <property type="match status" value="2"/>
</dbReference>
<dbReference type="SUPFAM" id="SSF51182">
    <property type="entry name" value="RmlC-like cupins"/>
    <property type="match status" value="1"/>
</dbReference>
<evidence type="ECO:0000256" key="4">
    <source>
        <dbReference type="ARBA" id="ARBA00011956"/>
    </source>
</evidence>
<dbReference type="InterPro" id="IPR001250">
    <property type="entry name" value="Man6P_Isoase-1"/>
</dbReference>
<protein>
    <recommendedName>
        <fullName evidence="4">mannose-6-phosphate isomerase</fullName>
        <ecNumber evidence="4">5.3.1.8</ecNumber>
    </recommendedName>
</protein>
<dbReference type="EMBL" id="JAAGAX010000002">
    <property type="protein sequence ID" value="KAF2322586.1"/>
    <property type="molecule type" value="Genomic_DNA"/>
</dbReference>
<keyword evidence="7" id="KW-0413">Isomerase</keyword>
<dbReference type="UniPathway" id="UPA00126">
    <property type="reaction ID" value="UER00423"/>
</dbReference>
<keyword evidence="6 9" id="KW-0862">Zinc</keyword>
<evidence type="ECO:0000256" key="7">
    <source>
        <dbReference type="ARBA" id="ARBA00023235"/>
    </source>
</evidence>
<feature type="domain" description="Phosphomannose isomerase type I helical insertion" evidence="11">
    <location>
        <begin position="182"/>
        <end position="267"/>
    </location>
</feature>
<dbReference type="InterPro" id="IPR011051">
    <property type="entry name" value="RmlC_Cupin_sf"/>
</dbReference>
<dbReference type="GO" id="GO:0005975">
    <property type="term" value="P:carbohydrate metabolic process"/>
    <property type="evidence" value="ECO:0007669"/>
    <property type="project" value="InterPro"/>
</dbReference>
<proteinExistence type="inferred from homology"/>
<dbReference type="PIRSF" id="PIRSF001480">
    <property type="entry name" value="Mannose-6-phosphate_isomerase"/>
    <property type="match status" value="1"/>
</dbReference>
<comment type="caution">
    <text evidence="12">The sequence shown here is derived from an EMBL/GenBank/DDBJ whole genome shotgun (WGS) entry which is preliminary data.</text>
</comment>
<evidence type="ECO:0000313" key="12">
    <source>
        <dbReference type="EMBL" id="KAF2322586.1"/>
    </source>
</evidence>
<dbReference type="Gene3D" id="1.10.441.10">
    <property type="entry name" value="Phosphomannose Isomerase, domain 2"/>
    <property type="match status" value="1"/>
</dbReference>
<keyword evidence="5 9" id="KW-0479">Metal-binding</keyword>
<dbReference type="EC" id="5.3.1.8" evidence="4"/>
<dbReference type="GO" id="GO:0008270">
    <property type="term" value="F:zinc ion binding"/>
    <property type="evidence" value="ECO:0007669"/>
    <property type="project" value="InterPro"/>
</dbReference>
<dbReference type="InterPro" id="IPR046457">
    <property type="entry name" value="PMI_typeI_cat"/>
</dbReference>
<dbReference type="PROSITE" id="PS00965">
    <property type="entry name" value="PMI_I_1"/>
    <property type="match status" value="1"/>
</dbReference>
<dbReference type="InterPro" id="IPR018050">
    <property type="entry name" value="Pmannose_isomerase-type1_CS"/>
</dbReference>
<evidence type="ECO:0000256" key="8">
    <source>
        <dbReference type="PIRSR" id="PIRSR001480-1"/>
    </source>
</evidence>
<dbReference type="PRINTS" id="PR00714">
    <property type="entry name" value="MAN6PISMRASE"/>
</dbReference>
<evidence type="ECO:0000259" key="10">
    <source>
        <dbReference type="Pfam" id="PF20511"/>
    </source>
</evidence>
<reference evidence="12 13" key="1">
    <citation type="journal article" date="2020" name="Mol. Plant">
        <title>The Chromosome-Based Rubber Tree Genome Provides New Insights into Spurge Genome Evolution and Rubber Biosynthesis.</title>
        <authorList>
            <person name="Liu J."/>
            <person name="Shi C."/>
            <person name="Shi C.C."/>
            <person name="Li W."/>
            <person name="Zhang Q.J."/>
            <person name="Zhang Y."/>
            <person name="Li K."/>
            <person name="Lu H.F."/>
            <person name="Shi C."/>
            <person name="Zhu S.T."/>
            <person name="Xiao Z.Y."/>
            <person name="Nan H."/>
            <person name="Yue Y."/>
            <person name="Zhu X.G."/>
            <person name="Wu Y."/>
            <person name="Hong X.N."/>
            <person name="Fan G.Y."/>
            <person name="Tong Y."/>
            <person name="Zhang D."/>
            <person name="Mao C.L."/>
            <person name="Liu Y.L."/>
            <person name="Hao S.J."/>
            <person name="Liu W.Q."/>
            <person name="Lv M.Q."/>
            <person name="Zhang H.B."/>
            <person name="Liu Y."/>
            <person name="Hu-Tang G.R."/>
            <person name="Wang J.P."/>
            <person name="Wang J.H."/>
            <person name="Sun Y.H."/>
            <person name="Ni S.B."/>
            <person name="Chen W.B."/>
            <person name="Zhang X.C."/>
            <person name="Jiao Y.N."/>
            <person name="Eichler E.E."/>
            <person name="Li G.H."/>
            <person name="Liu X."/>
            <person name="Gao L.Z."/>
        </authorList>
    </citation>
    <scope>NUCLEOTIDE SEQUENCE [LARGE SCALE GENOMIC DNA]</scope>
    <source>
        <strain evidence="13">cv. GT1</strain>
        <tissue evidence="12">Leaf</tissue>
    </source>
</reference>
<dbReference type="InterPro" id="IPR014710">
    <property type="entry name" value="RmlC-like_jellyroll"/>
</dbReference>
<feature type="binding site" evidence="9">
    <location>
        <position position="286"/>
    </location>
    <ligand>
        <name>Zn(2+)</name>
        <dbReference type="ChEBI" id="CHEBI:29105"/>
    </ligand>
</feature>
<feature type="active site" evidence="8">
    <location>
        <position position="305"/>
    </location>
</feature>
<evidence type="ECO:0000256" key="9">
    <source>
        <dbReference type="PIRSR" id="PIRSR001480-2"/>
    </source>
</evidence>
<evidence type="ECO:0000256" key="3">
    <source>
        <dbReference type="ARBA" id="ARBA00010772"/>
    </source>
</evidence>
<dbReference type="FunFam" id="2.60.120.10:FF:000044">
    <property type="entry name" value="Mannose-6-phosphate isomerase"/>
    <property type="match status" value="1"/>
</dbReference>